<sequence length="82" mass="9582">MPASFAQWAEHYGYDPNSEDAEVDYQRYLDELAALEPVSRDEAEAMLWWNRLTPADRRYWLDRAGSARPADAWQAYQQEAQA</sequence>
<dbReference type="Proteomes" id="UP000189177">
    <property type="component" value="Unassembled WGS sequence"/>
</dbReference>
<comment type="caution">
    <text evidence="1">The sequence shown here is derived from an EMBL/GenBank/DDBJ whole genome shotgun (WGS) entry which is preliminary data.</text>
</comment>
<protein>
    <submittedName>
        <fullName evidence="1">Uncharacterized protein</fullName>
    </submittedName>
</protein>
<name>A0A1V2ZUZ2_9GAMM</name>
<proteinExistence type="predicted"/>
<dbReference type="STRING" id="252474.B1A74_14010"/>
<accession>A0A1V2ZUZ2</accession>
<evidence type="ECO:0000313" key="2">
    <source>
        <dbReference type="Proteomes" id="UP000189177"/>
    </source>
</evidence>
<gene>
    <name evidence="1" type="ORF">B1A74_14010</name>
</gene>
<organism evidence="1 2">
    <name type="scientific">Thioalkalivibrio halophilus</name>
    <dbReference type="NCBI Taxonomy" id="252474"/>
    <lineage>
        <taxon>Bacteria</taxon>
        <taxon>Pseudomonadati</taxon>
        <taxon>Pseudomonadota</taxon>
        <taxon>Gammaproteobacteria</taxon>
        <taxon>Chromatiales</taxon>
        <taxon>Ectothiorhodospiraceae</taxon>
        <taxon>Thioalkalivibrio</taxon>
    </lineage>
</organism>
<reference evidence="1 2" key="1">
    <citation type="submission" date="2017-02" db="EMBL/GenBank/DDBJ databases">
        <title>Genomic diversity within the haloalkaliphilic genus Thioalkalivibrio.</title>
        <authorList>
            <person name="Ahn A.-C."/>
            <person name="Meier-Kolthoff J."/>
            <person name="Overmars L."/>
            <person name="Richter M."/>
            <person name="Woyke T."/>
            <person name="Sorokin D.Y."/>
            <person name="Muyzer G."/>
        </authorList>
    </citation>
    <scope>NUCLEOTIDE SEQUENCE [LARGE SCALE GENOMIC DNA]</scope>
    <source>
        <strain evidence="1 2">HL17</strain>
    </source>
</reference>
<dbReference type="RefSeq" id="WP_077244989.1">
    <property type="nucleotide sequence ID" value="NZ_MUZR01000097.1"/>
</dbReference>
<dbReference type="OrthoDB" id="7031700at2"/>
<evidence type="ECO:0000313" key="1">
    <source>
        <dbReference type="EMBL" id="OOC08865.1"/>
    </source>
</evidence>
<keyword evidence="2" id="KW-1185">Reference proteome</keyword>
<dbReference type="EMBL" id="MUZR01000097">
    <property type="protein sequence ID" value="OOC08865.1"/>
    <property type="molecule type" value="Genomic_DNA"/>
</dbReference>
<dbReference type="AlphaFoldDB" id="A0A1V2ZUZ2"/>